<evidence type="ECO:0000256" key="3">
    <source>
        <dbReference type="ARBA" id="ARBA00023295"/>
    </source>
</evidence>
<gene>
    <name evidence="7" type="ORF">GCM10009765_46000</name>
</gene>
<dbReference type="SUPFAM" id="SSF51445">
    <property type="entry name" value="(Trans)glycosidases"/>
    <property type="match status" value="1"/>
</dbReference>
<organism evidence="7 8">
    <name type="scientific">Fodinicola feengrottensis</name>
    <dbReference type="NCBI Taxonomy" id="435914"/>
    <lineage>
        <taxon>Bacteria</taxon>
        <taxon>Bacillati</taxon>
        <taxon>Actinomycetota</taxon>
        <taxon>Actinomycetes</taxon>
        <taxon>Mycobacteriales</taxon>
        <taxon>Fodinicola</taxon>
    </lineage>
</organism>
<dbReference type="InterPro" id="IPR029018">
    <property type="entry name" value="Hex-like_dom2"/>
</dbReference>
<name>A0ABN2HPT0_9ACTN</name>
<evidence type="ECO:0000256" key="4">
    <source>
        <dbReference type="SAM" id="SignalP"/>
    </source>
</evidence>
<proteinExistence type="inferred from homology"/>
<dbReference type="Pfam" id="PF00728">
    <property type="entry name" value="Glyco_hydro_20"/>
    <property type="match status" value="1"/>
</dbReference>
<dbReference type="InterPro" id="IPR052764">
    <property type="entry name" value="GH20_Enzymes"/>
</dbReference>
<dbReference type="InterPro" id="IPR015882">
    <property type="entry name" value="HEX_bac_N"/>
</dbReference>
<dbReference type="Gene3D" id="3.30.379.10">
    <property type="entry name" value="Chitobiase/beta-hexosaminidase domain 2-like"/>
    <property type="match status" value="1"/>
</dbReference>
<evidence type="ECO:0000259" key="6">
    <source>
        <dbReference type="Pfam" id="PF02838"/>
    </source>
</evidence>
<dbReference type="InterPro" id="IPR017853">
    <property type="entry name" value="GH"/>
</dbReference>
<dbReference type="PRINTS" id="PR00738">
    <property type="entry name" value="GLHYDRLASE20"/>
</dbReference>
<comment type="similarity">
    <text evidence="1">Belongs to the glycosyl hydrolase 20 family.</text>
</comment>
<dbReference type="EMBL" id="BAAANY010000019">
    <property type="protein sequence ID" value="GAA1691385.1"/>
    <property type="molecule type" value="Genomic_DNA"/>
</dbReference>
<dbReference type="Gene3D" id="3.20.20.80">
    <property type="entry name" value="Glycosidases"/>
    <property type="match status" value="1"/>
</dbReference>
<feature type="domain" description="Glycoside hydrolase family 20 catalytic" evidence="5">
    <location>
        <begin position="146"/>
        <end position="471"/>
    </location>
</feature>
<keyword evidence="4" id="KW-0732">Signal</keyword>
<dbReference type="RefSeq" id="WP_344312487.1">
    <property type="nucleotide sequence ID" value="NZ_BAAANY010000019.1"/>
</dbReference>
<evidence type="ECO:0000313" key="7">
    <source>
        <dbReference type="EMBL" id="GAA1691385.1"/>
    </source>
</evidence>
<evidence type="ECO:0000256" key="2">
    <source>
        <dbReference type="ARBA" id="ARBA00022801"/>
    </source>
</evidence>
<keyword evidence="3" id="KW-0326">Glycosidase</keyword>
<comment type="caution">
    <text evidence="7">The sequence shown here is derived from an EMBL/GenBank/DDBJ whole genome shotgun (WGS) entry which is preliminary data.</text>
</comment>
<keyword evidence="2" id="KW-0378">Hydrolase</keyword>
<dbReference type="InterPro" id="IPR015883">
    <property type="entry name" value="Glyco_hydro_20_cat"/>
</dbReference>
<dbReference type="InterPro" id="IPR025705">
    <property type="entry name" value="Beta_hexosaminidase_sua/sub"/>
</dbReference>
<evidence type="ECO:0000259" key="5">
    <source>
        <dbReference type="Pfam" id="PF00728"/>
    </source>
</evidence>
<feature type="chain" id="PRO_5046491300" description="Beta-N-acetylhexosaminidase" evidence="4">
    <location>
        <begin position="24"/>
        <end position="494"/>
    </location>
</feature>
<evidence type="ECO:0000313" key="8">
    <source>
        <dbReference type="Proteomes" id="UP001500618"/>
    </source>
</evidence>
<dbReference type="Pfam" id="PF02838">
    <property type="entry name" value="Glyco_hydro_20b"/>
    <property type="match status" value="1"/>
</dbReference>
<feature type="domain" description="Beta-hexosaminidase bacterial type N-terminal" evidence="6">
    <location>
        <begin position="27"/>
        <end position="143"/>
    </location>
</feature>
<reference evidence="7 8" key="1">
    <citation type="journal article" date="2019" name="Int. J. Syst. Evol. Microbiol.">
        <title>The Global Catalogue of Microorganisms (GCM) 10K type strain sequencing project: providing services to taxonomists for standard genome sequencing and annotation.</title>
        <authorList>
            <consortium name="The Broad Institute Genomics Platform"/>
            <consortium name="The Broad Institute Genome Sequencing Center for Infectious Disease"/>
            <person name="Wu L."/>
            <person name="Ma J."/>
        </authorList>
    </citation>
    <scope>NUCLEOTIDE SEQUENCE [LARGE SCALE GENOMIC DNA]</scope>
    <source>
        <strain evidence="7 8">JCM 14718</strain>
    </source>
</reference>
<evidence type="ECO:0000256" key="1">
    <source>
        <dbReference type="ARBA" id="ARBA00006285"/>
    </source>
</evidence>
<dbReference type="PANTHER" id="PTHR43678">
    <property type="entry name" value="PUTATIVE (AFU_ORTHOLOGUE AFUA_2G00640)-RELATED"/>
    <property type="match status" value="1"/>
</dbReference>
<keyword evidence="8" id="KW-1185">Reference proteome</keyword>
<evidence type="ECO:0008006" key="9">
    <source>
        <dbReference type="Google" id="ProtNLM"/>
    </source>
</evidence>
<dbReference type="PANTHER" id="PTHR43678:SF1">
    <property type="entry name" value="BETA-N-ACETYLHEXOSAMINIDASE"/>
    <property type="match status" value="1"/>
</dbReference>
<protein>
    <recommendedName>
        <fullName evidence="9">Beta-N-acetylhexosaminidase</fullName>
    </recommendedName>
</protein>
<dbReference type="Proteomes" id="UP001500618">
    <property type="component" value="Unassembled WGS sequence"/>
</dbReference>
<accession>A0ABN2HPT0</accession>
<feature type="signal peptide" evidence="4">
    <location>
        <begin position="1"/>
        <end position="23"/>
    </location>
</feature>
<dbReference type="CDD" id="cd06564">
    <property type="entry name" value="GH20_DspB_LnbB-like"/>
    <property type="match status" value="1"/>
</dbReference>
<dbReference type="SUPFAM" id="SSF55545">
    <property type="entry name" value="beta-N-acetylhexosaminidase-like domain"/>
    <property type="match status" value="1"/>
</dbReference>
<sequence length="494" mass="54066">MIKVGLVLALAAAFLVTPEPAAAAEPPKTIPAVQRWTAGTGSYTFGDRTRVVTSDPTLASTAHVLANDLRSLTGVWVPVVGGQPAAGDIELRRGTTTDERYLLTIGTTLSVQGSDAGVFNGTRTILQLLHQGRTVQAGIVDDWPAYPERGLMVDAGRKYFSLPWLRDRIRDMAYLKLNYLHLHLSDSFGFRLESRTHPEIVSPDHYTKQQIRDLITFAAQYHVQVVPELDFPGHLNAILTAHPELRLVSRAGVVSDSFIDLSQPAAYTLMHDLITEYLPLFPSRYWHIGADEYVTNYSDYPQLEQYAKARYGPNATGKDAYYGYVNWADAIVRAAGKTTRMWNDGLRPGGATLTVNADIVVEHWSAGALPWLGPASTPQQLVDAGHAVMNNAYTPLYYTLGVSGLLTAPVAAMYDLWEPNTFVDGTHLADPSHNLGAKLDVWCDDPNAQTENEIAAGIFPRLRVLAQQTWGSPKPAALYLRYAGIISSVGAAPQ</sequence>